<feature type="domain" description="Alginate lyase 2" evidence="1">
    <location>
        <begin position="3"/>
        <end position="223"/>
    </location>
</feature>
<keyword evidence="2" id="KW-0456">Lyase</keyword>
<reference evidence="2" key="1">
    <citation type="submission" date="2016-07" db="EMBL/GenBank/DDBJ databases">
        <title>New class B carbapenemase carried by novel plasmid in Pseudomonas putida enviromental strain in eastern Amazonia.</title>
        <authorList>
            <person name="Souza C.O."/>
            <person name="Lima K.V."/>
            <person name="Brasiliense D.M."/>
            <person name="Perez-Chaparro P.J."/>
            <person name="Mamizuka E.M."/>
            <person name="Lima M.O."/>
            <person name="Lima L.N."/>
            <person name="McCulloch J.A."/>
        </authorList>
    </citation>
    <scope>NUCLEOTIDE SEQUENCE [LARGE SCALE GENOMIC DNA]</scope>
    <source>
        <strain evidence="2">IEC33019</strain>
    </source>
</reference>
<dbReference type="GO" id="GO:0016829">
    <property type="term" value="F:lyase activity"/>
    <property type="evidence" value="ECO:0007669"/>
    <property type="project" value="UniProtKB-KW"/>
</dbReference>
<protein>
    <submittedName>
        <fullName evidence="2">Alginate lyase</fullName>
    </submittedName>
</protein>
<dbReference type="EMBL" id="CP016634">
    <property type="protein sequence ID" value="ANY86501.1"/>
    <property type="molecule type" value="Genomic_DNA"/>
</dbReference>
<gene>
    <name evidence="2" type="ORF">IEC33019_0925</name>
</gene>
<dbReference type="RefSeq" id="WP_070094275.1">
    <property type="nucleotide sequence ID" value="NZ_CP016634.1"/>
</dbReference>
<dbReference type="SUPFAM" id="SSF49899">
    <property type="entry name" value="Concanavalin A-like lectins/glucanases"/>
    <property type="match status" value="1"/>
</dbReference>
<dbReference type="Gene3D" id="2.60.120.200">
    <property type="match status" value="1"/>
</dbReference>
<accession>A0A1B2F2S0</accession>
<dbReference type="InterPro" id="IPR013320">
    <property type="entry name" value="ConA-like_dom_sf"/>
</dbReference>
<dbReference type="InterPro" id="IPR014895">
    <property type="entry name" value="Alginate_lyase_2"/>
</dbReference>
<dbReference type="Pfam" id="PF08787">
    <property type="entry name" value="Alginate_lyase2"/>
    <property type="match status" value="1"/>
</dbReference>
<proteinExistence type="predicted"/>
<name>A0A1B2F2S0_PSEPU</name>
<dbReference type="AlphaFoldDB" id="A0A1B2F2S0"/>
<organism evidence="2">
    <name type="scientific">Pseudomonas putida</name>
    <name type="common">Arthrobacter siderocapsulatus</name>
    <dbReference type="NCBI Taxonomy" id="303"/>
    <lineage>
        <taxon>Bacteria</taxon>
        <taxon>Pseudomonadati</taxon>
        <taxon>Pseudomonadota</taxon>
        <taxon>Gammaproteobacteria</taxon>
        <taxon>Pseudomonadales</taxon>
        <taxon>Pseudomonadaceae</taxon>
        <taxon>Pseudomonas</taxon>
    </lineage>
</organism>
<evidence type="ECO:0000259" key="1">
    <source>
        <dbReference type="Pfam" id="PF08787"/>
    </source>
</evidence>
<sequence>MAVNIDNLIITTPAPKSDTNPVALEVTGAVALATLSDVVARLPDGSIRLTAPTKGAASKSTHRTRCEWKEPIYWALGAASVHRNYQQFTLQKVNSALKVVISQLHVKDDDSPPVKVFWNKGKLTYGFRQDFNQASAPTTTLLADVPLGSVLEIIIDVSSNGAVVLGATCNGRTGRSPILLLGSSWNTRTFNFHGGVYNQIDFTDATPPEDGSTCVISRLELSHL</sequence>
<evidence type="ECO:0000313" key="2">
    <source>
        <dbReference type="EMBL" id="ANY86501.1"/>
    </source>
</evidence>